<dbReference type="GO" id="GO:0034477">
    <property type="term" value="P:U6 snRNA 3'-end processing"/>
    <property type="evidence" value="ECO:0007669"/>
    <property type="project" value="InterPro"/>
</dbReference>
<comment type="caution">
    <text evidence="1">The sequence shown here is derived from an EMBL/GenBank/DDBJ whole genome shotgun (WGS) entry which is preliminary data.</text>
</comment>
<proteinExistence type="predicted"/>
<dbReference type="InterPro" id="IPR027521">
    <property type="entry name" value="Usb1"/>
</dbReference>
<accession>A0AAV5R706</accession>
<dbReference type="EMBL" id="BTGB01000004">
    <property type="protein sequence ID" value="GMM46812.1"/>
    <property type="molecule type" value="Genomic_DNA"/>
</dbReference>
<gene>
    <name evidence="1" type="ORF">DAPK24_033870</name>
</gene>
<protein>
    <submittedName>
        <fullName evidence="1">Uncharacterized protein</fullName>
    </submittedName>
</protein>
<organism evidence="1 2">
    <name type="scientific">Pichia kluyveri</name>
    <name type="common">Yeast</name>
    <dbReference type="NCBI Taxonomy" id="36015"/>
    <lineage>
        <taxon>Eukaryota</taxon>
        <taxon>Fungi</taxon>
        <taxon>Dikarya</taxon>
        <taxon>Ascomycota</taxon>
        <taxon>Saccharomycotina</taxon>
        <taxon>Pichiomycetes</taxon>
        <taxon>Pichiales</taxon>
        <taxon>Pichiaceae</taxon>
        <taxon>Pichia</taxon>
    </lineage>
</organism>
<evidence type="ECO:0000313" key="2">
    <source>
        <dbReference type="Proteomes" id="UP001378960"/>
    </source>
</evidence>
<dbReference type="Pfam" id="PF09749">
    <property type="entry name" value="HVSL"/>
    <property type="match status" value="1"/>
</dbReference>
<name>A0AAV5R706_PICKL</name>
<evidence type="ECO:0000313" key="1">
    <source>
        <dbReference type="EMBL" id="GMM46812.1"/>
    </source>
</evidence>
<dbReference type="Proteomes" id="UP001378960">
    <property type="component" value="Unassembled WGS sequence"/>
</dbReference>
<dbReference type="AlphaFoldDB" id="A0AAV5R706"/>
<sequence>MNNVRKLANLQKYFLYTDTSITKAPYFVSIALEIKVKQLIRQKLGELVSNVNKQLTENSFKMKAGHYDHIQLNYTHPPCNFLRLDLPYDNICQIDLSNNDVSNTVDPTEQIYRQYFENQIITTGDLELDTWWPLKYTYLAYGIQTVKFHVTLLPNVLFNEPDNAFKFFQIMKNSIGNTNIKFPVKFNNKLKVLSKYNYEKFFLALCIDREDPINNNLKDLLLKISDTREMIDSPFIRGNVIGEMDDNHIIDWKNSLLHTSIGVSNVLNNDDLRFGPFELFFLNKVLLGNENMIDLNEVFEGSLILTINS</sequence>
<keyword evidence="2" id="KW-1185">Reference proteome</keyword>
<reference evidence="1 2" key="1">
    <citation type="journal article" date="2023" name="Elife">
        <title>Identification of key yeast species and microbe-microbe interactions impacting larval growth of Drosophila in the wild.</title>
        <authorList>
            <person name="Mure A."/>
            <person name="Sugiura Y."/>
            <person name="Maeda R."/>
            <person name="Honda K."/>
            <person name="Sakurai N."/>
            <person name="Takahashi Y."/>
            <person name="Watada M."/>
            <person name="Katoh T."/>
            <person name="Gotoh A."/>
            <person name="Gotoh Y."/>
            <person name="Taniguchi I."/>
            <person name="Nakamura K."/>
            <person name="Hayashi T."/>
            <person name="Katayama T."/>
            <person name="Uemura T."/>
            <person name="Hattori Y."/>
        </authorList>
    </citation>
    <scope>NUCLEOTIDE SEQUENCE [LARGE SCALE GENOMIC DNA]</scope>
    <source>
        <strain evidence="1 2">PK-24</strain>
    </source>
</reference>
<dbReference type="GO" id="GO:0004518">
    <property type="term" value="F:nuclease activity"/>
    <property type="evidence" value="ECO:0007669"/>
    <property type="project" value="InterPro"/>
</dbReference>